<gene>
    <name evidence="2" type="ORF">ACFSQJ_03960</name>
</gene>
<feature type="compositionally biased region" description="Basic and acidic residues" evidence="1">
    <location>
        <begin position="53"/>
        <end position="68"/>
    </location>
</feature>
<dbReference type="Proteomes" id="UP001597526">
    <property type="component" value="Unassembled WGS sequence"/>
</dbReference>
<keyword evidence="3" id="KW-1185">Reference proteome</keyword>
<dbReference type="RefSeq" id="WP_377765748.1">
    <property type="nucleotide sequence ID" value="NZ_JBHULB010000006.1"/>
</dbReference>
<proteinExistence type="predicted"/>
<organism evidence="2 3">
    <name type="scientific">Croceitalea marina</name>
    <dbReference type="NCBI Taxonomy" id="1775166"/>
    <lineage>
        <taxon>Bacteria</taxon>
        <taxon>Pseudomonadati</taxon>
        <taxon>Bacteroidota</taxon>
        <taxon>Flavobacteriia</taxon>
        <taxon>Flavobacteriales</taxon>
        <taxon>Flavobacteriaceae</taxon>
        <taxon>Croceitalea</taxon>
    </lineage>
</organism>
<evidence type="ECO:0000313" key="3">
    <source>
        <dbReference type="Proteomes" id="UP001597526"/>
    </source>
</evidence>
<evidence type="ECO:0000256" key="1">
    <source>
        <dbReference type="SAM" id="MobiDB-lite"/>
    </source>
</evidence>
<accession>A0ABW5MUC8</accession>
<dbReference type="EMBL" id="JBHULB010000006">
    <property type="protein sequence ID" value="MFD2586069.1"/>
    <property type="molecule type" value="Genomic_DNA"/>
</dbReference>
<comment type="caution">
    <text evidence="2">The sequence shown here is derived from an EMBL/GenBank/DDBJ whole genome shotgun (WGS) entry which is preliminary data.</text>
</comment>
<reference evidence="3" key="1">
    <citation type="journal article" date="2019" name="Int. J. Syst. Evol. Microbiol.">
        <title>The Global Catalogue of Microorganisms (GCM) 10K type strain sequencing project: providing services to taxonomists for standard genome sequencing and annotation.</title>
        <authorList>
            <consortium name="The Broad Institute Genomics Platform"/>
            <consortium name="The Broad Institute Genome Sequencing Center for Infectious Disease"/>
            <person name="Wu L."/>
            <person name="Ma J."/>
        </authorList>
    </citation>
    <scope>NUCLEOTIDE SEQUENCE [LARGE SCALE GENOMIC DNA]</scope>
    <source>
        <strain evidence="3">KCTC 52368</strain>
    </source>
</reference>
<protein>
    <submittedName>
        <fullName evidence="2">Uncharacterized protein</fullName>
    </submittedName>
</protein>
<sequence>MVFIIQKAVLFIADMFGEGMAQLEQLWPMGDFGQYHIQYGVPEQGTQNASQTKGKDDDQQGTYHGDHL</sequence>
<feature type="region of interest" description="Disordered" evidence="1">
    <location>
        <begin position="43"/>
        <end position="68"/>
    </location>
</feature>
<name>A0ABW5MUC8_9FLAO</name>
<evidence type="ECO:0000313" key="2">
    <source>
        <dbReference type="EMBL" id="MFD2586069.1"/>
    </source>
</evidence>